<accession>A0A7J7HEU8</accession>
<evidence type="ECO:0000259" key="2">
    <source>
        <dbReference type="Pfam" id="PF03108"/>
    </source>
</evidence>
<dbReference type="AlphaFoldDB" id="A0A7J7HEU8"/>
<dbReference type="PANTHER" id="PTHR31973">
    <property type="entry name" value="POLYPROTEIN, PUTATIVE-RELATED"/>
    <property type="match status" value="1"/>
</dbReference>
<dbReference type="InterPro" id="IPR004332">
    <property type="entry name" value="Transposase_MuDR"/>
</dbReference>
<dbReference type="PANTHER" id="PTHR31973:SF187">
    <property type="entry name" value="MUTATOR TRANSPOSASE MUDRA PROTEIN"/>
    <property type="match status" value="1"/>
</dbReference>
<keyword evidence="4" id="KW-1185">Reference proteome</keyword>
<evidence type="ECO:0000256" key="1">
    <source>
        <dbReference type="SAM" id="MobiDB-lite"/>
    </source>
</evidence>
<sequence>MEVKSDQDVIEMFSSNYGTKVINIFLELDRLLPSFVVTDTPSSGEGNVSSSGTSTRGGVVSNIGNRLVVSDDLFSNVDDYNDVDWTELGDFEFSEADADEENAYIISDEDNEDTLDNDEGNNGSDKPIEANDEGLLDYESDDIGGKYSTDEEDVQGVNVDRYMRGTMFEIKEGEKITLEKGMIFDDVYHFRTVLQEFSIERGVKLIKIKNDKKRVTCICASSMCEWRIHASPLPDGVTYKIKTLGPDHTCVRVERNTEATSSWIAKKFEKTLRGNPGITLEAMHDEMAENYGLETTRMQLYRGKRKAMEAIEGNHAEAYTKLLMYAAEVLRTNPGSLVKIERERKPPSKPNLPPPLPTFKRIFLSFAAIQHGFKEGCRPFIAVDGCHLKGPFGGILLATVGLDGNNGLYPIAIGVVESECKDSWAFFLYHLNTIFGNGP</sequence>
<organism evidence="3 4">
    <name type="scientific">Camellia sinensis</name>
    <name type="common">Tea plant</name>
    <name type="synonym">Thea sinensis</name>
    <dbReference type="NCBI Taxonomy" id="4442"/>
    <lineage>
        <taxon>Eukaryota</taxon>
        <taxon>Viridiplantae</taxon>
        <taxon>Streptophyta</taxon>
        <taxon>Embryophyta</taxon>
        <taxon>Tracheophyta</taxon>
        <taxon>Spermatophyta</taxon>
        <taxon>Magnoliopsida</taxon>
        <taxon>eudicotyledons</taxon>
        <taxon>Gunneridae</taxon>
        <taxon>Pentapetalae</taxon>
        <taxon>asterids</taxon>
        <taxon>Ericales</taxon>
        <taxon>Theaceae</taxon>
        <taxon>Camellia</taxon>
    </lineage>
</organism>
<dbReference type="EMBL" id="JACBKZ010000004">
    <property type="protein sequence ID" value="KAF5951440.1"/>
    <property type="molecule type" value="Genomic_DNA"/>
</dbReference>
<proteinExistence type="predicted"/>
<feature type="domain" description="Transposase MuDR plant" evidence="2">
    <location>
        <begin position="176"/>
        <end position="241"/>
    </location>
</feature>
<dbReference type="Proteomes" id="UP000593564">
    <property type="component" value="Unassembled WGS sequence"/>
</dbReference>
<evidence type="ECO:0000313" key="4">
    <source>
        <dbReference type="Proteomes" id="UP000593564"/>
    </source>
</evidence>
<comment type="caution">
    <text evidence="3">The sequence shown here is derived from an EMBL/GenBank/DDBJ whole genome shotgun (WGS) entry which is preliminary data.</text>
</comment>
<evidence type="ECO:0000313" key="3">
    <source>
        <dbReference type="EMBL" id="KAF5951440.1"/>
    </source>
</evidence>
<name>A0A7J7HEU8_CAMSI</name>
<gene>
    <name evidence="3" type="ORF">HYC85_009384</name>
</gene>
<reference evidence="4" key="1">
    <citation type="journal article" date="2020" name="Nat. Commun.">
        <title>Genome assembly of wild tea tree DASZ reveals pedigree and selection history of tea varieties.</title>
        <authorList>
            <person name="Zhang W."/>
            <person name="Zhang Y."/>
            <person name="Qiu H."/>
            <person name="Guo Y."/>
            <person name="Wan H."/>
            <person name="Zhang X."/>
            <person name="Scossa F."/>
            <person name="Alseekh S."/>
            <person name="Zhang Q."/>
            <person name="Wang P."/>
            <person name="Xu L."/>
            <person name="Schmidt M.H."/>
            <person name="Jia X."/>
            <person name="Li D."/>
            <person name="Zhu A."/>
            <person name="Guo F."/>
            <person name="Chen W."/>
            <person name="Ni D."/>
            <person name="Usadel B."/>
            <person name="Fernie A.R."/>
            <person name="Wen W."/>
        </authorList>
    </citation>
    <scope>NUCLEOTIDE SEQUENCE [LARGE SCALE GENOMIC DNA]</scope>
    <source>
        <strain evidence="4">cv. G240</strain>
    </source>
</reference>
<dbReference type="Pfam" id="PF03108">
    <property type="entry name" value="DBD_Tnp_Mut"/>
    <property type="match status" value="1"/>
</dbReference>
<feature type="region of interest" description="Disordered" evidence="1">
    <location>
        <begin position="106"/>
        <end position="133"/>
    </location>
</feature>
<feature type="compositionally biased region" description="Acidic residues" evidence="1">
    <location>
        <begin position="106"/>
        <end position="119"/>
    </location>
</feature>
<reference evidence="3 4" key="2">
    <citation type="submission" date="2020-07" db="EMBL/GenBank/DDBJ databases">
        <title>Genome assembly of wild tea tree DASZ reveals pedigree and selection history of tea varieties.</title>
        <authorList>
            <person name="Zhang W."/>
        </authorList>
    </citation>
    <scope>NUCLEOTIDE SEQUENCE [LARGE SCALE GENOMIC DNA]</scope>
    <source>
        <strain evidence="4">cv. G240</strain>
        <tissue evidence="3">Leaf</tissue>
    </source>
</reference>
<protein>
    <recommendedName>
        <fullName evidence="2">Transposase MuDR plant domain-containing protein</fullName>
    </recommendedName>
</protein>